<protein>
    <submittedName>
        <fullName evidence="7">Uncharacterized protein</fullName>
    </submittedName>
</protein>
<dbReference type="EMBL" id="JACEGQ020000005">
    <property type="protein sequence ID" value="KAH8509634.1"/>
    <property type="molecule type" value="Genomic_DNA"/>
</dbReference>
<keyword evidence="5 6" id="KW-0472">Membrane</keyword>
<dbReference type="PANTHER" id="PTHR31113">
    <property type="entry name" value="UPF0496 PROTEIN 3-RELATED"/>
    <property type="match status" value="1"/>
</dbReference>
<comment type="similarity">
    <text evidence="2">Belongs to the UPF0496 family.</text>
</comment>
<dbReference type="GO" id="GO:0016020">
    <property type="term" value="C:membrane"/>
    <property type="evidence" value="ECO:0007669"/>
    <property type="project" value="UniProtKB-SubCell"/>
</dbReference>
<feature type="transmembrane region" description="Helical" evidence="6">
    <location>
        <begin position="82"/>
        <end position="100"/>
    </location>
</feature>
<dbReference type="InterPro" id="IPR007749">
    <property type="entry name" value="DUF677"/>
</dbReference>
<name>A0A8T2YWL0_POPDE</name>
<evidence type="ECO:0000256" key="4">
    <source>
        <dbReference type="ARBA" id="ARBA00022989"/>
    </source>
</evidence>
<proteinExistence type="inferred from homology"/>
<gene>
    <name evidence="7" type="ORF">H0E87_011410</name>
</gene>
<feature type="transmembrane region" description="Helical" evidence="6">
    <location>
        <begin position="355"/>
        <end position="372"/>
    </location>
</feature>
<comment type="subcellular location">
    <subcellularLocation>
        <location evidence="1">Membrane</location>
    </subcellularLocation>
</comment>
<dbReference type="AlphaFoldDB" id="A0A8T2YWL0"/>
<evidence type="ECO:0000313" key="8">
    <source>
        <dbReference type="Proteomes" id="UP000807159"/>
    </source>
</evidence>
<dbReference type="Pfam" id="PF05055">
    <property type="entry name" value="DUF677"/>
    <property type="match status" value="1"/>
</dbReference>
<dbReference type="PANTHER" id="PTHR31113:SF20">
    <property type="entry name" value="UPF0496 PROTEIN 2-RELATED"/>
    <property type="match status" value="1"/>
</dbReference>
<evidence type="ECO:0000256" key="5">
    <source>
        <dbReference type="ARBA" id="ARBA00023136"/>
    </source>
</evidence>
<evidence type="ECO:0000256" key="1">
    <source>
        <dbReference type="ARBA" id="ARBA00004370"/>
    </source>
</evidence>
<reference evidence="7" key="1">
    <citation type="journal article" date="2021" name="J. Hered.">
        <title>Genome Assembly of Salicaceae Populus deltoides (Eastern Cottonwood) I-69 Based on Nanopore Sequencing and Hi-C Technologies.</title>
        <authorList>
            <person name="Bai S."/>
            <person name="Wu H."/>
            <person name="Zhang J."/>
            <person name="Pan Z."/>
            <person name="Zhao W."/>
            <person name="Li Z."/>
            <person name="Tong C."/>
        </authorList>
    </citation>
    <scope>NUCLEOTIDE SEQUENCE</scope>
    <source>
        <tissue evidence="7">Leaf</tissue>
    </source>
</reference>
<evidence type="ECO:0000313" key="7">
    <source>
        <dbReference type="EMBL" id="KAH8509634.1"/>
    </source>
</evidence>
<accession>A0A8T2YWL0</accession>
<comment type="caution">
    <text evidence="7">The sequence shown here is derived from an EMBL/GenBank/DDBJ whole genome shotgun (WGS) entry which is preliminary data.</text>
</comment>
<evidence type="ECO:0000256" key="6">
    <source>
        <dbReference type="SAM" id="Phobius"/>
    </source>
</evidence>
<evidence type="ECO:0000256" key="3">
    <source>
        <dbReference type="ARBA" id="ARBA00022692"/>
    </source>
</evidence>
<keyword evidence="4 6" id="KW-1133">Transmembrane helix</keyword>
<evidence type="ECO:0000256" key="2">
    <source>
        <dbReference type="ARBA" id="ARBA00009074"/>
    </source>
</evidence>
<organism evidence="7 8">
    <name type="scientific">Populus deltoides</name>
    <name type="common">Eastern poplar</name>
    <name type="synonym">Eastern cottonwood</name>
    <dbReference type="NCBI Taxonomy" id="3696"/>
    <lineage>
        <taxon>Eukaryota</taxon>
        <taxon>Viridiplantae</taxon>
        <taxon>Streptophyta</taxon>
        <taxon>Embryophyta</taxon>
        <taxon>Tracheophyta</taxon>
        <taxon>Spermatophyta</taxon>
        <taxon>Magnoliopsida</taxon>
        <taxon>eudicotyledons</taxon>
        <taxon>Gunneridae</taxon>
        <taxon>Pentapetalae</taxon>
        <taxon>rosids</taxon>
        <taxon>fabids</taxon>
        <taxon>Malpighiales</taxon>
        <taxon>Salicaceae</taxon>
        <taxon>Saliceae</taxon>
        <taxon>Populus</taxon>
    </lineage>
</organism>
<feature type="transmembrane region" description="Helical" evidence="6">
    <location>
        <begin position="327"/>
        <end position="349"/>
    </location>
</feature>
<keyword evidence="3 6" id="KW-0812">Transmembrane</keyword>
<sequence>MSNHHQHHFFHPEELGDHANPAVTFCLFLAKKVYTVFSATDPKRSARFSHVPDLWSSSCSTASSSFVIVHHEPQEDVLKPSVNVYFAHLIGLAAVARCLGVKTRMSWSSKANCGSKSNHIVCSHSVSAGRSPEERASSLSNELNVNEEYKEAFRTKSYVEMWSKVQDQLRKTRVDGVDKVTSPSSSLPFYLHLSDYLFEPQQQATLREMIESLRFHHFLIDYFEARSEACHICDLLLQCIQQTRASYKKIRRVIKLSKRVQDSADYSDEICIAMFRELAAYALLENPLSMFSTTVKFNDFHDNNLVLLHGLNSEQRKIMRKAKFRRICMKVGGGCLVISHTALLIALLVIAIHGIAGIVAAPGIMGCSLYVFRKQIKLVHRGLETSLLEKRLGAQLDLAAKGTYILIKDFDTMSRLVRRLFDEVERRKALADMCVRNKKPELLKEVVKEFHTHDLCYLEQLEELEQHIYLCFHTINRSRRLVMDEIMAAPESSRADDHQQKILQG</sequence>
<keyword evidence="8" id="KW-1185">Reference proteome</keyword>
<dbReference type="Proteomes" id="UP000807159">
    <property type="component" value="Chromosome 5"/>
</dbReference>